<comment type="cofactor">
    <cofactor evidence="1">
        <name>Fe cation</name>
        <dbReference type="ChEBI" id="CHEBI:24875"/>
    </cofactor>
</comment>
<keyword evidence="5" id="KW-0408">Iron</keyword>
<evidence type="ECO:0000313" key="10">
    <source>
        <dbReference type="EMBL" id="MEE2030963.1"/>
    </source>
</evidence>
<dbReference type="PANTHER" id="PTHR43756:SF5">
    <property type="entry name" value="CHOLINE MONOOXYGENASE, CHLOROPLASTIC"/>
    <property type="match status" value="1"/>
</dbReference>
<accession>A0ABU7JLP6</accession>
<dbReference type="InterPro" id="IPR036922">
    <property type="entry name" value="Rieske_2Fe-2S_sf"/>
</dbReference>
<keyword evidence="7" id="KW-0520">NAD</keyword>
<evidence type="ECO:0000259" key="9">
    <source>
        <dbReference type="PROSITE" id="PS51296"/>
    </source>
</evidence>
<evidence type="ECO:0000256" key="7">
    <source>
        <dbReference type="ARBA" id="ARBA00023027"/>
    </source>
</evidence>
<evidence type="ECO:0000256" key="8">
    <source>
        <dbReference type="SAM" id="MobiDB-lite"/>
    </source>
</evidence>
<keyword evidence="4" id="KW-0560">Oxidoreductase</keyword>
<dbReference type="Pfam" id="PF00355">
    <property type="entry name" value="Rieske"/>
    <property type="match status" value="1"/>
</dbReference>
<dbReference type="GO" id="GO:0051213">
    <property type="term" value="F:dioxygenase activity"/>
    <property type="evidence" value="ECO:0007669"/>
    <property type="project" value="UniProtKB-KW"/>
</dbReference>
<evidence type="ECO:0000256" key="1">
    <source>
        <dbReference type="ARBA" id="ARBA00001962"/>
    </source>
</evidence>
<dbReference type="PROSITE" id="PS00570">
    <property type="entry name" value="RING_HYDROXYL_ALPHA"/>
    <property type="match status" value="1"/>
</dbReference>
<evidence type="ECO:0000256" key="2">
    <source>
        <dbReference type="ARBA" id="ARBA00022714"/>
    </source>
</evidence>
<dbReference type="InterPro" id="IPR017941">
    <property type="entry name" value="Rieske_2Fe-2S"/>
</dbReference>
<evidence type="ECO:0000313" key="11">
    <source>
        <dbReference type="Proteomes" id="UP001331936"/>
    </source>
</evidence>
<dbReference type="PANTHER" id="PTHR43756">
    <property type="entry name" value="CHOLINE MONOOXYGENASE, CHLOROPLASTIC"/>
    <property type="match status" value="1"/>
</dbReference>
<dbReference type="InterPro" id="IPR015879">
    <property type="entry name" value="Ring_hydroxy_dOase_asu_C_dom"/>
</dbReference>
<dbReference type="EMBL" id="JAUZMZ010000006">
    <property type="protein sequence ID" value="MEE2030963.1"/>
    <property type="molecule type" value="Genomic_DNA"/>
</dbReference>
<dbReference type="Gene3D" id="3.90.380.10">
    <property type="entry name" value="Naphthalene 1,2-dioxygenase Alpha Subunit, Chain A, domain 1"/>
    <property type="match status" value="1"/>
</dbReference>
<feature type="domain" description="Rieske" evidence="9">
    <location>
        <begin position="61"/>
        <end position="168"/>
    </location>
</feature>
<dbReference type="Pfam" id="PF00848">
    <property type="entry name" value="Ring_hydroxyl_A"/>
    <property type="match status" value="1"/>
</dbReference>
<dbReference type="SUPFAM" id="SSF50022">
    <property type="entry name" value="ISP domain"/>
    <property type="match status" value="1"/>
</dbReference>
<dbReference type="InterPro" id="IPR015881">
    <property type="entry name" value="ARHD_Rieske_2Fe_2S"/>
</dbReference>
<keyword evidence="10" id="KW-0223">Dioxygenase</keyword>
<evidence type="ECO:0000256" key="4">
    <source>
        <dbReference type="ARBA" id="ARBA00023002"/>
    </source>
</evidence>
<dbReference type="PRINTS" id="PR00090">
    <property type="entry name" value="RNGDIOXGNASE"/>
</dbReference>
<reference evidence="10 11" key="1">
    <citation type="submission" date="2023-08" db="EMBL/GenBank/DDBJ databases">
        <authorList>
            <person name="Girao M."/>
            <person name="Carvalho M.F."/>
        </authorList>
    </citation>
    <scope>NUCLEOTIDE SEQUENCE [LARGE SCALE GENOMIC DNA]</scope>
    <source>
        <strain evidence="10 11">CC-R104</strain>
    </source>
</reference>
<gene>
    <name evidence="10" type="ORF">Q8814_02335</name>
</gene>
<organism evidence="10 11">
    <name type="scientific">Rhodococcus chondri</name>
    <dbReference type="NCBI Taxonomy" id="3065941"/>
    <lineage>
        <taxon>Bacteria</taxon>
        <taxon>Bacillati</taxon>
        <taxon>Actinomycetota</taxon>
        <taxon>Actinomycetes</taxon>
        <taxon>Mycobacteriales</taxon>
        <taxon>Nocardiaceae</taxon>
        <taxon>Rhodococcus</taxon>
    </lineage>
</organism>
<dbReference type="InterPro" id="IPR001663">
    <property type="entry name" value="Rng_hydr_dOase-A"/>
</dbReference>
<evidence type="ECO:0000256" key="6">
    <source>
        <dbReference type="ARBA" id="ARBA00023014"/>
    </source>
</evidence>
<dbReference type="PROSITE" id="PS51296">
    <property type="entry name" value="RIESKE"/>
    <property type="match status" value="1"/>
</dbReference>
<dbReference type="CDD" id="cd08882">
    <property type="entry name" value="RHO_alpha_C_MupW-like"/>
    <property type="match status" value="1"/>
</dbReference>
<proteinExistence type="predicted"/>
<sequence>MTTTQPRTSEDRSNRPGDWVDTAEGLADIAPDRYNMTIPTDRYVSREIQERERETIWMKTWQVAGRVSELPEIGDWKVYQLFDQSYILVRGKDKRIRGFVNACRHRGNPLCTGRGNSKRFLCQYHLWSYDLDGKLRGILREKNLEPIDKGENSLLEVSADTCAGFVFINPDPNAAPLAEYLGAEVLEMLEPYRLDEMITVMDVREALECNWKVVVDAFSEGYHISGIHPQLLRAITIESEKSRYRFLGRHSVACSPFEVANVDKYGPEEQVDGIRELPETFPSLLRTLPRFEELVDEYRVEGEPLVFPEGVTARTVLQRATREVLTGIGLDVSALTDAQMSDNHGWVLFPNFFMTVRAGEATVILAQPDPGGDPNRCIWQITSVMWLPDEMKDVLRAEPIEVEEPGEFKYFEALQQDYEQMPRQQRGLRNKALDHLTLVSEEVVVAHFHSVLDRYLAESPGV</sequence>
<dbReference type="Proteomes" id="UP001331936">
    <property type="component" value="Unassembled WGS sequence"/>
</dbReference>
<protein>
    <submittedName>
        <fullName evidence="10">Aromatic ring-hydroxylating dioxygenase subunit alpha</fullName>
    </submittedName>
</protein>
<comment type="caution">
    <text evidence="10">The sequence shown here is derived from an EMBL/GenBank/DDBJ whole genome shotgun (WGS) entry which is preliminary data.</text>
</comment>
<dbReference type="SUPFAM" id="SSF55961">
    <property type="entry name" value="Bet v1-like"/>
    <property type="match status" value="1"/>
</dbReference>
<keyword evidence="6" id="KW-0411">Iron-sulfur</keyword>
<name>A0ABU7JLP6_9NOCA</name>
<feature type="region of interest" description="Disordered" evidence="8">
    <location>
        <begin position="1"/>
        <end position="21"/>
    </location>
</feature>
<keyword evidence="2" id="KW-0001">2Fe-2S</keyword>
<keyword evidence="3" id="KW-0479">Metal-binding</keyword>
<evidence type="ECO:0000256" key="5">
    <source>
        <dbReference type="ARBA" id="ARBA00023004"/>
    </source>
</evidence>
<keyword evidence="11" id="KW-1185">Reference proteome</keyword>
<dbReference type="Gene3D" id="2.102.10.10">
    <property type="entry name" value="Rieske [2Fe-2S] iron-sulphur domain"/>
    <property type="match status" value="1"/>
</dbReference>
<dbReference type="RefSeq" id="WP_330150384.1">
    <property type="nucleotide sequence ID" value="NZ_JAUZMZ010000006.1"/>
</dbReference>
<evidence type="ECO:0000256" key="3">
    <source>
        <dbReference type="ARBA" id="ARBA00022723"/>
    </source>
</evidence>
<dbReference type="CDD" id="cd03469">
    <property type="entry name" value="Rieske_RO_Alpha_N"/>
    <property type="match status" value="1"/>
</dbReference>